<evidence type="ECO:0000256" key="4">
    <source>
        <dbReference type="ARBA" id="ARBA00022871"/>
    </source>
</evidence>
<evidence type="ECO:0000256" key="2">
    <source>
        <dbReference type="ARBA" id="ARBA00022473"/>
    </source>
</evidence>
<dbReference type="GO" id="GO:0046983">
    <property type="term" value="F:protein dimerization activity"/>
    <property type="evidence" value="ECO:0007669"/>
    <property type="project" value="InterPro"/>
</dbReference>
<dbReference type="PANTHER" id="PTHR15402:SF4">
    <property type="entry name" value="SPERMATOGENESIS- AND OOGENESIS-SPECIFIC BASIC HELIX-LOOP-HELIX-CONTAINING PROTEIN 1"/>
    <property type="match status" value="1"/>
</dbReference>
<evidence type="ECO:0000313" key="11">
    <source>
        <dbReference type="Ensembl" id="ENSCAFP00030002265.1"/>
    </source>
</evidence>
<feature type="compositionally biased region" description="Low complexity" evidence="9">
    <location>
        <begin position="135"/>
        <end position="151"/>
    </location>
</feature>
<dbReference type="GO" id="GO:0007283">
    <property type="term" value="P:spermatogenesis"/>
    <property type="evidence" value="ECO:0007669"/>
    <property type="project" value="UniProtKB-KW"/>
</dbReference>
<evidence type="ECO:0000256" key="9">
    <source>
        <dbReference type="SAM" id="MobiDB-lite"/>
    </source>
</evidence>
<dbReference type="GO" id="GO:0030154">
    <property type="term" value="P:cell differentiation"/>
    <property type="evidence" value="ECO:0007669"/>
    <property type="project" value="UniProtKB-KW"/>
</dbReference>
<dbReference type="AlphaFoldDB" id="A0A8C0LVH6"/>
<evidence type="ECO:0000256" key="6">
    <source>
        <dbReference type="ARBA" id="ARBA00023125"/>
    </source>
</evidence>
<feature type="region of interest" description="Disordered" evidence="9">
    <location>
        <begin position="135"/>
        <end position="182"/>
    </location>
</feature>
<evidence type="ECO:0000256" key="8">
    <source>
        <dbReference type="ARBA" id="ARBA00023242"/>
    </source>
</evidence>
<dbReference type="InterPro" id="IPR011598">
    <property type="entry name" value="bHLH_dom"/>
</dbReference>
<evidence type="ECO:0000313" key="12">
    <source>
        <dbReference type="Proteomes" id="UP000694429"/>
    </source>
</evidence>
<feature type="compositionally biased region" description="Pro residues" evidence="9">
    <location>
        <begin position="313"/>
        <end position="329"/>
    </location>
</feature>
<reference evidence="11" key="2">
    <citation type="submission" date="2025-08" db="UniProtKB">
        <authorList>
            <consortium name="Ensembl"/>
        </authorList>
    </citation>
    <scope>IDENTIFICATION</scope>
</reference>
<dbReference type="Gene3D" id="4.10.280.10">
    <property type="entry name" value="Helix-loop-helix DNA-binding domain"/>
    <property type="match status" value="1"/>
</dbReference>
<dbReference type="Ensembl" id="ENSCAFT00030002546.1">
    <property type="protein sequence ID" value="ENSCAFP00030002265.1"/>
    <property type="gene ID" value="ENSCAFG00030001433.1"/>
</dbReference>
<evidence type="ECO:0000256" key="7">
    <source>
        <dbReference type="ARBA" id="ARBA00023163"/>
    </source>
</evidence>
<organism evidence="11 12">
    <name type="scientific">Canis lupus familiaris</name>
    <name type="common">Dog</name>
    <name type="synonym">Canis familiaris</name>
    <dbReference type="NCBI Taxonomy" id="9615"/>
    <lineage>
        <taxon>Eukaryota</taxon>
        <taxon>Metazoa</taxon>
        <taxon>Chordata</taxon>
        <taxon>Craniata</taxon>
        <taxon>Vertebrata</taxon>
        <taxon>Euteleostomi</taxon>
        <taxon>Mammalia</taxon>
        <taxon>Eutheria</taxon>
        <taxon>Laurasiatheria</taxon>
        <taxon>Carnivora</taxon>
        <taxon>Caniformia</taxon>
        <taxon>Canidae</taxon>
        <taxon>Canis</taxon>
    </lineage>
</organism>
<feature type="compositionally biased region" description="Polar residues" evidence="9">
    <location>
        <begin position="102"/>
        <end position="116"/>
    </location>
</feature>
<evidence type="ECO:0000259" key="10">
    <source>
        <dbReference type="PROSITE" id="PS50888"/>
    </source>
</evidence>
<dbReference type="Proteomes" id="UP000694429">
    <property type="component" value="Chromosome 9"/>
</dbReference>
<feature type="region of interest" description="Disordered" evidence="9">
    <location>
        <begin position="400"/>
        <end position="435"/>
    </location>
</feature>
<dbReference type="SUPFAM" id="SSF47459">
    <property type="entry name" value="HLH, helix-loop-helix DNA-binding domain"/>
    <property type="match status" value="1"/>
</dbReference>
<keyword evidence="7" id="KW-0804">Transcription</keyword>
<dbReference type="PROSITE" id="PS50888">
    <property type="entry name" value="BHLH"/>
    <property type="match status" value="1"/>
</dbReference>
<sequence>MCGVEPAAETRAHECGAARGAARGGPGRVLASLQLRSWRSGALRLALWGAGEGLGCRVRWKASAWGVCGSPVLTVTCRASAGMTLWGRAPAAGPLGEGGPSRTRSSTPPRGPSETSCPWGPRGARLVSRVDRARCSVSAGSGPSPPSAQGCSEERGQGSGRVKAAPERPGPGLPRNVLSERERRKRISVSCERLRALLPRFDGRREDMASVLEMSVQFLRLVGTLLPGQEQHTVFASSKEPWHKWQKDVTQLAMLGPAAAVAPDCGLEACGLTMPQAPPNCATAGVGEAPLGVAEVLDGPPALPEPCSLLSQPPGPSPSKVLRPPPPWPAHSWQPSSPLVSEEAQSCLCQAGEPPAEGANSIMTLDPRPAAGCDVEDGMSFLLNASPDWWLGSLEGRGASVPSRSTARSSLLDRAEPSFLTDPEPGSQELLGGPLEPWGSDVGCPSLALREEVDSIFPDFFPF</sequence>
<dbReference type="GO" id="GO:0005634">
    <property type="term" value="C:nucleus"/>
    <property type="evidence" value="ECO:0007669"/>
    <property type="project" value="UniProtKB-SubCell"/>
</dbReference>
<dbReference type="Pfam" id="PF00010">
    <property type="entry name" value="HLH"/>
    <property type="match status" value="1"/>
</dbReference>
<accession>A0A8C0LVH6</accession>
<reference evidence="11" key="1">
    <citation type="submission" date="2019-03" db="EMBL/GenBank/DDBJ databases">
        <authorList>
            <person name="Warren W.C."/>
            <person name="Johnson G.S."/>
        </authorList>
    </citation>
    <scope>NUCLEOTIDE SEQUENCE [LARGE SCALE GENOMIC DNA]</scope>
    <source>
        <strain evidence="11">Basenji</strain>
    </source>
</reference>
<dbReference type="PANTHER" id="PTHR15402">
    <property type="entry name" value="TRANSCRIPTION FACTOR-LIKE 5 PROTEIN"/>
    <property type="match status" value="1"/>
</dbReference>
<evidence type="ECO:0000256" key="1">
    <source>
        <dbReference type="ARBA" id="ARBA00004123"/>
    </source>
</evidence>
<dbReference type="GO" id="GO:0003700">
    <property type="term" value="F:DNA-binding transcription factor activity"/>
    <property type="evidence" value="ECO:0007669"/>
    <property type="project" value="InterPro"/>
</dbReference>
<dbReference type="InterPro" id="IPR039583">
    <property type="entry name" value="TCFL5/SOLH1/2"/>
</dbReference>
<evidence type="ECO:0000256" key="5">
    <source>
        <dbReference type="ARBA" id="ARBA00023015"/>
    </source>
</evidence>
<name>A0A8C0LVH6_CANLF</name>
<feature type="region of interest" description="Disordered" evidence="9">
    <location>
        <begin position="90"/>
        <end position="122"/>
    </location>
</feature>
<feature type="domain" description="BHLH" evidence="10">
    <location>
        <begin position="171"/>
        <end position="222"/>
    </location>
</feature>
<dbReference type="FunFam" id="4.10.280.10:FF:000142">
    <property type="entry name" value="Spermatogenesis and oogenesis specific basic helix-loop-helix 1"/>
    <property type="match status" value="1"/>
</dbReference>
<keyword evidence="6" id="KW-0238">DNA-binding</keyword>
<feature type="region of interest" description="Disordered" evidence="9">
    <location>
        <begin position="303"/>
        <end position="337"/>
    </location>
</feature>
<proteinExistence type="predicted"/>
<evidence type="ECO:0000256" key="3">
    <source>
        <dbReference type="ARBA" id="ARBA00022782"/>
    </source>
</evidence>
<comment type="subcellular location">
    <subcellularLocation>
        <location evidence="1">Nucleus</location>
    </subcellularLocation>
</comment>
<keyword evidence="3" id="KW-0221">Differentiation</keyword>
<keyword evidence="8" id="KW-0539">Nucleus</keyword>
<protein>
    <submittedName>
        <fullName evidence="11">Spermatosis and oosis specific basic helix-loop-helix 1</fullName>
    </submittedName>
</protein>
<keyword evidence="4" id="KW-0744">Spermatogenesis</keyword>
<dbReference type="InterPro" id="IPR036638">
    <property type="entry name" value="HLH_DNA-bd_sf"/>
</dbReference>
<keyword evidence="5" id="KW-0805">Transcription regulation</keyword>
<dbReference type="GO" id="GO:0003677">
    <property type="term" value="F:DNA binding"/>
    <property type="evidence" value="ECO:0007669"/>
    <property type="project" value="UniProtKB-KW"/>
</dbReference>
<keyword evidence="2" id="KW-0217">Developmental protein</keyword>
<dbReference type="CDD" id="cd18908">
    <property type="entry name" value="bHLH_SOHLH1_2"/>
    <property type="match status" value="1"/>
</dbReference>